<comment type="caution">
    <text evidence="2">The sequence shown here is derived from an EMBL/GenBank/DDBJ whole genome shotgun (WGS) entry which is preliminary data.</text>
</comment>
<evidence type="ECO:0000313" key="3">
    <source>
        <dbReference type="Proteomes" id="UP001157418"/>
    </source>
</evidence>
<sequence>MMAKGGRNNAETVESDHEQRQKNKKKGEEDGGKMATHTPGNHAVDYPRPEIKLLRSVARLVGKARPNGDCDWGAHTWRLRCSPEVGFASSNHDVGKSQWRSIGTVASGSRACHHRQWGGGWEREV</sequence>
<feature type="compositionally biased region" description="Basic and acidic residues" evidence="1">
    <location>
        <begin position="14"/>
        <end position="32"/>
    </location>
</feature>
<protein>
    <submittedName>
        <fullName evidence="2">Uncharacterized protein</fullName>
    </submittedName>
</protein>
<name>A0AAU9NJ82_9ASTR</name>
<reference evidence="2 3" key="1">
    <citation type="submission" date="2022-01" db="EMBL/GenBank/DDBJ databases">
        <authorList>
            <person name="Xiong W."/>
            <person name="Schranz E."/>
        </authorList>
    </citation>
    <scope>NUCLEOTIDE SEQUENCE [LARGE SCALE GENOMIC DNA]</scope>
</reference>
<keyword evidence="3" id="KW-1185">Reference proteome</keyword>
<evidence type="ECO:0000313" key="2">
    <source>
        <dbReference type="EMBL" id="CAH1437927.1"/>
    </source>
</evidence>
<proteinExistence type="predicted"/>
<dbReference type="AlphaFoldDB" id="A0AAU9NJ82"/>
<evidence type="ECO:0000256" key="1">
    <source>
        <dbReference type="SAM" id="MobiDB-lite"/>
    </source>
</evidence>
<feature type="region of interest" description="Disordered" evidence="1">
    <location>
        <begin position="1"/>
        <end position="48"/>
    </location>
</feature>
<accession>A0AAU9NJ82</accession>
<dbReference type="EMBL" id="CAKMRJ010004445">
    <property type="protein sequence ID" value="CAH1437927.1"/>
    <property type="molecule type" value="Genomic_DNA"/>
</dbReference>
<organism evidence="2 3">
    <name type="scientific">Lactuca virosa</name>
    <dbReference type="NCBI Taxonomy" id="75947"/>
    <lineage>
        <taxon>Eukaryota</taxon>
        <taxon>Viridiplantae</taxon>
        <taxon>Streptophyta</taxon>
        <taxon>Embryophyta</taxon>
        <taxon>Tracheophyta</taxon>
        <taxon>Spermatophyta</taxon>
        <taxon>Magnoliopsida</taxon>
        <taxon>eudicotyledons</taxon>
        <taxon>Gunneridae</taxon>
        <taxon>Pentapetalae</taxon>
        <taxon>asterids</taxon>
        <taxon>campanulids</taxon>
        <taxon>Asterales</taxon>
        <taxon>Asteraceae</taxon>
        <taxon>Cichorioideae</taxon>
        <taxon>Cichorieae</taxon>
        <taxon>Lactucinae</taxon>
        <taxon>Lactuca</taxon>
    </lineage>
</organism>
<gene>
    <name evidence="2" type="ORF">LVIROSA_LOCUS24216</name>
</gene>
<dbReference type="Proteomes" id="UP001157418">
    <property type="component" value="Unassembled WGS sequence"/>
</dbReference>